<organism evidence="9 10">
    <name type="scientific">Sporosarcina limicola</name>
    <dbReference type="NCBI Taxonomy" id="34101"/>
    <lineage>
        <taxon>Bacteria</taxon>
        <taxon>Bacillati</taxon>
        <taxon>Bacillota</taxon>
        <taxon>Bacilli</taxon>
        <taxon>Bacillales</taxon>
        <taxon>Caryophanaceae</taxon>
        <taxon>Sporosarcina</taxon>
    </lineage>
</organism>
<evidence type="ECO:0000256" key="4">
    <source>
        <dbReference type="ARBA" id="ARBA00022670"/>
    </source>
</evidence>
<evidence type="ECO:0000256" key="6">
    <source>
        <dbReference type="ARBA" id="ARBA00022825"/>
    </source>
</evidence>
<dbReference type="GO" id="GO:0070012">
    <property type="term" value="F:oligopeptidase activity"/>
    <property type="evidence" value="ECO:0007669"/>
    <property type="project" value="TreeGrafter"/>
</dbReference>
<dbReference type="RefSeq" id="WP_192597974.1">
    <property type="nucleotide sequence ID" value="NZ_JADBEL010000005.1"/>
</dbReference>
<protein>
    <recommendedName>
        <fullName evidence="3">prolyl oligopeptidase</fullName>
        <ecNumber evidence="3">3.4.21.26</ecNumber>
    </recommendedName>
</protein>
<dbReference type="InterPro" id="IPR002470">
    <property type="entry name" value="Peptidase_S9A"/>
</dbReference>
<dbReference type="InterPro" id="IPR001375">
    <property type="entry name" value="Peptidase_S9_cat"/>
</dbReference>
<evidence type="ECO:0000259" key="7">
    <source>
        <dbReference type="Pfam" id="PF00326"/>
    </source>
</evidence>
<sequence>MSITTKVETVIENFHGTEVQDPYRWLENPGANEVKDWVDEQNETTQKFLAMYSERAEVKERLTKSWNYPKYSVPQKEGAYYYFYKNDGLQNQAVFYRNKELNTSELEVVINPNTLNEEGTAAITNLTFTKDGDRLAYGISLNGSDWQEIKIRDLKTGQDETDVVKWCKFSSIAWNEEGTGFYYNRFPEPGTVDPEDESNFNKVYWHTVGTVQEEDVLVYEDAGDKELSFSPSLSDDYRYLILTVWKGTENKSRIYYKDIKNDGEFVYLLAADDGEYSFIGNEGTLFYFTTSHDAPKRKVIAVTLENPEQEQWIDVIPEQEDVLSFVKIINNQFVICYLHNAHYKLAIYGLDGIYQREIPLPDYISIVGVTGKKSATTMFIEYTSYLVPTTIAGYDFEKAELTPVFKGSELVGTENFETTQVFYPSKDGTRIPMFLTHKKGLELNGENPVLLYGYGGFNVSLTPAFSPSQRLWIEAGGVYVVANLRGGGEFGEEWYKAGTLESKQNVFDDFIAAAEWLIEQNYTNSKKLAIMGGSNGGLLVAACITQRPELYGAALCLVPVTDMLRYHKFTVGRYWVTDFGNAETNPEDFKFMYAYSPLHNVKAGVEYPPTLVTTADTDDRVVPLHAMKFAATLQAAQQGDNPILLRVEKNAGHGLGKPTVKIIDEQTDMYSFLFKTLEVKI</sequence>
<dbReference type="PRINTS" id="PR00862">
    <property type="entry name" value="PROLIGOPTASE"/>
</dbReference>
<reference evidence="9" key="1">
    <citation type="submission" date="2020-10" db="EMBL/GenBank/DDBJ databases">
        <title>Genomic Encyclopedia of Type Strains, Phase IV (KMG-IV): sequencing the most valuable type-strain genomes for metagenomic binning, comparative biology and taxonomic classification.</title>
        <authorList>
            <person name="Goeker M."/>
        </authorList>
    </citation>
    <scope>NUCLEOTIDE SEQUENCE</scope>
    <source>
        <strain evidence="9">DSM 13886</strain>
    </source>
</reference>
<comment type="caution">
    <text evidence="9">The sequence shown here is derived from an EMBL/GenBank/DDBJ whole genome shotgun (WGS) entry which is preliminary data.</text>
</comment>
<keyword evidence="4" id="KW-0645">Protease</keyword>
<evidence type="ECO:0000259" key="8">
    <source>
        <dbReference type="Pfam" id="PF02897"/>
    </source>
</evidence>
<dbReference type="InterPro" id="IPR023302">
    <property type="entry name" value="Pept_S9A_N"/>
</dbReference>
<feature type="domain" description="Peptidase S9A N-terminal" evidence="8">
    <location>
        <begin position="4"/>
        <end position="404"/>
    </location>
</feature>
<evidence type="ECO:0000256" key="2">
    <source>
        <dbReference type="ARBA" id="ARBA00005228"/>
    </source>
</evidence>
<evidence type="ECO:0000313" key="9">
    <source>
        <dbReference type="EMBL" id="MBE1554171.1"/>
    </source>
</evidence>
<dbReference type="PROSITE" id="PS00708">
    <property type="entry name" value="PRO_ENDOPEP_SER"/>
    <property type="match status" value="1"/>
</dbReference>
<dbReference type="Proteomes" id="UP000658225">
    <property type="component" value="Unassembled WGS sequence"/>
</dbReference>
<dbReference type="Gene3D" id="2.130.10.120">
    <property type="entry name" value="Prolyl oligopeptidase, N-terminal domain"/>
    <property type="match status" value="1"/>
</dbReference>
<dbReference type="PANTHER" id="PTHR42881">
    <property type="entry name" value="PROLYL ENDOPEPTIDASE"/>
    <property type="match status" value="1"/>
</dbReference>
<evidence type="ECO:0000313" key="10">
    <source>
        <dbReference type="Proteomes" id="UP000658225"/>
    </source>
</evidence>
<dbReference type="InterPro" id="IPR002471">
    <property type="entry name" value="Pept_S9_AS"/>
</dbReference>
<dbReference type="EC" id="3.4.21.26" evidence="3"/>
<comment type="catalytic activity">
    <reaction evidence="1">
        <text>Hydrolysis of Pro-|-Xaa &gt;&gt; Ala-|-Xaa in oligopeptides.</text>
        <dbReference type="EC" id="3.4.21.26"/>
    </reaction>
</comment>
<gene>
    <name evidence="9" type="ORF">H4683_001246</name>
</gene>
<dbReference type="FunFam" id="2.130.10.120:FF:000001">
    <property type="entry name" value="Prolyl endopeptidase"/>
    <property type="match status" value="1"/>
</dbReference>
<name>A0A927MMZ0_9BACL</name>
<keyword evidence="5 9" id="KW-0378">Hydrolase</keyword>
<dbReference type="SUPFAM" id="SSF50993">
    <property type="entry name" value="Peptidase/esterase 'gauge' domain"/>
    <property type="match status" value="1"/>
</dbReference>
<feature type="domain" description="Peptidase S9 prolyl oligopeptidase catalytic" evidence="7">
    <location>
        <begin position="464"/>
        <end position="678"/>
    </location>
</feature>
<accession>A0A927MMZ0</accession>
<comment type="similarity">
    <text evidence="2">Belongs to the peptidase S9A family.</text>
</comment>
<dbReference type="Pfam" id="PF00326">
    <property type="entry name" value="Peptidase_S9"/>
    <property type="match status" value="1"/>
</dbReference>
<evidence type="ECO:0000256" key="1">
    <source>
        <dbReference type="ARBA" id="ARBA00001070"/>
    </source>
</evidence>
<dbReference type="EMBL" id="JADBEL010000005">
    <property type="protein sequence ID" value="MBE1554171.1"/>
    <property type="molecule type" value="Genomic_DNA"/>
</dbReference>
<dbReference type="AlphaFoldDB" id="A0A927MMZ0"/>
<dbReference type="InterPro" id="IPR051167">
    <property type="entry name" value="Prolyl_oligopep/macrocyclase"/>
</dbReference>
<evidence type="ECO:0000256" key="5">
    <source>
        <dbReference type="ARBA" id="ARBA00022801"/>
    </source>
</evidence>
<dbReference type="GO" id="GO:0004252">
    <property type="term" value="F:serine-type endopeptidase activity"/>
    <property type="evidence" value="ECO:0007669"/>
    <property type="project" value="UniProtKB-EC"/>
</dbReference>
<dbReference type="Gene3D" id="3.40.50.1820">
    <property type="entry name" value="alpha/beta hydrolase"/>
    <property type="match status" value="1"/>
</dbReference>
<keyword evidence="6" id="KW-0720">Serine protease</keyword>
<dbReference type="FunFam" id="3.40.50.1820:FF:000005">
    <property type="entry name" value="Prolyl endopeptidase"/>
    <property type="match status" value="1"/>
</dbReference>
<dbReference type="Pfam" id="PF02897">
    <property type="entry name" value="Peptidase_S9_N"/>
    <property type="match status" value="1"/>
</dbReference>
<dbReference type="GO" id="GO:0005829">
    <property type="term" value="C:cytosol"/>
    <property type="evidence" value="ECO:0007669"/>
    <property type="project" value="TreeGrafter"/>
</dbReference>
<dbReference type="InterPro" id="IPR029058">
    <property type="entry name" value="AB_hydrolase_fold"/>
</dbReference>
<keyword evidence="10" id="KW-1185">Reference proteome</keyword>
<evidence type="ECO:0000256" key="3">
    <source>
        <dbReference type="ARBA" id="ARBA00011897"/>
    </source>
</evidence>
<proteinExistence type="inferred from homology"/>
<dbReference type="PANTHER" id="PTHR42881:SF2">
    <property type="entry name" value="PROLYL ENDOPEPTIDASE"/>
    <property type="match status" value="1"/>
</dbReference>
<dbReference type="GO" id="GO:0006508">
    <property type="term" value="P:proteolysis"/>
    <property type="evidence" value="ECO:0007669"/>
    <property type="project" value="UniProtKB-KW"/>
</dbReference>
<dbReference type="SUPFAM" id="SSF53474">
    <property type="entry name" value="alpha/beta-Hydrolases"/>
    <property type="match status" value="1"/>
</dbReference>